<comment type="caution">
    <text evidence="7">The sequence shown here is derived from an EMBL/GenBank/DDBJ whole genome shotgun (WGS) entry which is preliminary data.</text>
</comment>
<keyword evidence="3" id="KW-0540">Nuclease</keyword>
<dbReference type="EC" id="3.1.13.5" evidence="7"/>
<dbReference type="Gene3D" id="3.30.420.10">
    <property type="entry name" value="Ribonuclease H-like superfamily/Ribonuclease H"/>
    <property type="match status" value="1"/>
</dbReference>
<evidence type="ECO:0000256" key="3">
    <source>
        <dbReference type="ARBA" id="ARBA00022722"/>
    </source>
</evidence>
<dbReference type="Gene3D" id="1.10.150.80">
    <property type="entry name" value="HRDC domain"/>
    <property type="match status" value="1"/>
</dbReference>
<dbReference type="GO" id="GO:0033890">
    <property type="term" value="F:ribonuclease D activity"/>
    <property type="evidence" value="ECO:0007669"/>
    <property type="project" value="UniProtKB-EC"/>
</dbReference>
<keyword evidence="4 7" id="KW-0378">Hydrolase</keyword>
<accession>A0A8J7VXT7</accession>
<gene>
    <name evidence="7" type="primary">rnd</name>
    <name evidence="8" type="ORF">KB893_000720</name>
    <name evidence="7" type="ORF">KB893_17190</name>
</gene>
<dbReference type="GO" id="GO:0008408">
    <property type="term" value="F:3'-5' exonuclease activity"/>
    <property type="evidence" value="ECO:0007669"/>
    <property type="project" value="InterPro"/>
</dbReference>
<dbReference type="InterPro" id="IPR006292">
    <property type="entry name" value="RNase_D"/>
</dbReference>
<sequence length="363" mass="40659">MHHWIDRPELLQDRLADWQGRGPVALDTEFVRERTWYPQLALVQLALDGEILLVDPLVPGMTGVLRDWLADTRAAKLMHSASEDLQALAHACGVPPRPLFDTQIAAAMTGFGAGLGYQKLVETITGTVLAKGETRSDWLRRPLSASQQDYASDDVRYLHALHAELAQRLDALGRRDWLEQDCGRLVAQAEQDEPERWPHLAVRSAQVLDVEAQRRLYRLLRWREVQARALDRPKNWILDAELAVTLARRAPADAAALAAILDAHPKAPRRQRAELLQALATPLADEQSELPRARAPGDRERARMRALQDAVAAEARRLDLPEGLLASRRLLQKLLDGRGWTGALAGWRRQALEPRLAPLLEAP</sequence>
<reference evidence="8 9" key="1">
    <citation type="journal article" date="2021" name="Microbiol. Resour. Announc.">
        <title>Draft Genome Sequence of Coralloluteibacterium stylophorae LMG 29479T.</title>
        <authorList>
            <person name="Karlyshev A.V."/>
            <person name="Kudryashova E.B."/>
            <person name="Ariskina E.V."/>
            <person name="Conroy A.P."/>
            <person name="Abidueva E.Y."/>
        </authorList>
    </citation>
    <scope>NUCLEOTIDE SEQUENCE [LARGE SCALE GENOMIC DNA]</scope>
    <source>
        <strain evidence="8 9">LMG 29479</strain>
    </source>
</reference>
<dbReference type="SUPFAM" id="SSF53098">
    <property type="entry name" value="Ribonuclease H-like"/>
    <property type="match status" value="1"/>
</dbReference>
<evidence type="ECO:0000256" key="1">
    <source>
        <dbReference type="ARBA" id="ARBA00022490"/>
    </source>
</evidence>
<dbReference type="InterPro" id="IPR002121">
    <property type="entry name" value="HRDC_dom"/>
</dbReference>
<evidence type="ECO:0000259" key="6">
    <source>
        <dbReference type="PROSITE" id="PS50967"/>
    </source>
</evidence>
<evidence type="ECO:0000256" key="2">
    <source>
        <dbReference type="ARBA" id="ARBA00022694"/>
    </source>
</evidence>
<organism evidence="7">
    <name type="scientific">Coralloluteibacterium stylophorae</name>
    <dbReference type="NCBI Taxonomy" id="1776034"/>
    <lineage>
        <taxon>Bacteria</taxon>
        <taxon>Pseudomonadati</taxon>
        <taxon>Pseudomonadota</taxon>
        <taxon>Gammaproteobacteria</taxon>
        <taxon>Lysobacterales</taxon>
        <taxon>Lysobacteraceae</taxon>
        <taxon>Coralloluteibacterium</taxon>
    </lineage>
</organism>
<dbReference type="SMART" id="SM00474">
    <property type="entry name" value="35EXOc"/>
    <property type="match status" value="1"/>
</dbReference>
<dbReference type="GO" id="GO:0008033">
    <property type="term" value="P:tRNA processing"/>
    <property type="evidence" value="ECO:0007669"/>
    <property type="project" value="UniProtKB-KW"/>
</dbReference>
<dbReference type="InterPro" id="IPR051086">
    <property type="entry name" value="RNase_D-like"/>
</dbReference>
<keyword evidence="9" id="KW-1185">Reference proteome</keyword>
<dbReference type="Pfam" id="PF00570">
    <property type="entry name" value="HRDC"/>
    <property type="match status" value="1"/>
</dbReference>
<evidence type="ECO:0000256" key="5">
    <source>
        <dbReference type="ARBA" id="ARBA00022839"/>
    </source>
</evidence>
<dbReference type="InterPro" id="IPR036397">
    <property type="entry name" value="RNaseH_sf"/>
</dbReference>
<dbReference type="EMBL" id="JAGQFT010000267">
    <property type="protein sequence ID" value="MBR0564221.1"/>
    <property type="molecule type" value="Genomic_DNA"/>
</dbReference>
<proteinExistence type="predicted"/>
<keyword evidence="5" id="KW-0269">Exonuclease</keyword>
<dbReference type="RefSeq" id="WP_211928078.1">
    <property type="nucleotide sequence ID" value="NZ_JAGQFT020000001.1"/>
</dbReference>
<evidence type="ECO:0000313" key="7">
    <source>
        <dbReference type="EMBL" id="MBR0564221.1"/>
    </source>
</evidence>
<dbReference type="SUPFAM" id="SSF47819">
    <property type="entry name" value="HRDC-like"/>
    <property type="match status" value="2"/>
</dbReference>
<name>A0A8J7VXT7_9GAMM</name>
<dbReference type="PANTHER" id="PTHR47649:SF1">
    <property type="entry name" value="RIBONUCLEASE D"/>
    <property type="match status" value="1"/>
</dbReference>
<dbReference type="InterPro" id="IPR002562">
    <property type="entry name" value="3'-5'_exonuclease_dom"/>
</dbReference>
<reference evidence="7" key="2">
    <citation type="submission" date="2021-04" db="EMBL/GenBank/DDBJ databases">
        <authorList>
            <person name="Karlyshev A.V."/>
        </authorList>
    </citation>
    <scope>NUCLEOTIDE SEQUENCE</scope>
    <source>
        <strain evidence="7">LMG 29479</strain>
    </source>
</reference>
<dbReference type="InterPro" id="IPR012337">
    <property type="entry name" value="RNaseH-like_sf"/>
</dbReference>
<dbReference type="EMBL" id="JAGQFT020000001">
    <property type="protein sequence ID" value="MBS7455658.1"/>
    <property type="molecule type" value="Genomic_DNA"/>
</dbReference>
<evidence type="ECO:0000313" key="9">
    <source>
        <dbReference type="Proteomes" id="UP000675747"/>
    </source>
</evidence>
<protein>
    <submittedName>
        <fullName evidence="7">Ribonuclease D</fullName>
        <ecNumber evidence="7">3.1.13.5</ecNumber>
    </submittedName>
</protein>
<keyword evidence="2" id="KW-0819">tRNA processing</keyword>
<dbReference type="NCBIfam" id="TIGR01388">
    <property type="entry name" value="rnd"/>
    <property type="match status" value="1"/>
</dbReference>
<dbReference type="InterPro" id="IPR044876">
    <property type="entry name" value="HRDC_dom_sf"/>
</dbReference>
<dbReference type="Pfam" id="PF01612">
    <property type="entry name" value="DNA_pol_A_exo1"/>
    <property type="match status" value="1"/>
</dbReference>
<feature type="domain" description="HRDC" evidence="6">
    <location>
        <begin position="209"/>
        <end position="289"/>
    </location>
</feature>
<evidence type="ECO:0000256" key="4">
    <source>
        <dbReference type="ARBA" id="ARBA00022801"/>
    </source>
</evidence>
<keyword evidence="1" id="KW-0963">Cytoplasm</keyword>
<dbReference type="CDD" id="cd06142">
    <property type="entry name" value="RNaseD_exo"/>
    <property type="match status" value="1"/>
</dbReference>
<dbReference type="GO" id="GO:0000166">
    <property type="term" value="F:nucleotide binding"/>
    <property type="evidence" value="ECO:0007669"/>
    <property type="project" value="InterPro"/>
</dbReference>
<dbReference type="Proteomes" id="UP000675747">
    <property type="component" value="Unassembled WGS sequence"/>
</dbReference>
<dbReference type="InterPro" id="IPR010997">
    <property type="entry name" value="HRDC-like_sf"/>
</dbReference>
<dbReference type="GO" id="GO:0003676">
    <property type="term" value="F:nucleic acid binding"/>
    <property type="evidence" value="ECO:0007669"/>
    <property type="project" value="InterPro"/>
</dbReference>
<dbReference type="PROSITE" id="PS50967">
    <property type="entry name" value="HRDC"/>
    <property type="match status" value="1"/>
</dbReference>
<dbReference type="PANTHER" id="PTHR47649">
    <property type="entry name" value="RIBONUCLEASE D"/>
    <property type="match status" value="1"/>
</dbReference>
<evidence type="ECO:0000313" key="8">
    <source>
        <dbReference type="EMBL" id="MBS7455658.1"/>
    </source>
</evidence>
<dbReference type="AlphaFoldDB" id="A0A8J7VXT7"/>